<dbReference type="GO" id="GO:0016208">
    <property type="term" value="F:AMP binding"/>
    <property type="evidence" value="ECO:0007669"/>
    <property type="project" value="TreeGrafter"/>
</dbReference>
<dbReference type="PANTHER" id="PTHR32315">
    <property type="entry name" value="ADENINE PHOSPHORIBOSYLTRANSFERASE"/>
    <property type="match status" value="1"/>
</dbReference>
<protein>
    <recommendedName>
        <fullName evidence="5">adenine phosphoribosyltransferase</fullName>
        <ecNumber evidence="5">2.4.2.7</ecNumber>
    </recommendedName>
</protein>
<comment type="similarity">
    <text evidence="4">Belongs to the purine/pyrimidine phosphoribosyltransferase family.</text>
</comment>
<accession>A0A7J7ENA9</accession>
<dbReference type="GO" id="GO:0006166">
    <property type="term" value="P:purine ribonucleoside salvage"/>
    <property type="evidence" value="ECO:0007669"/>
    <property type="project" value="UniProtKB-KW"/>
</dbReference>
<dbReference type="GO" id="GO:0005737">
    <property type="term" value="C:cytoplasm"/>
    <property type="evidence" value="ECO:0007669"/>
    <property type="project" value="UniProtKB-SubCell"/>
</dbReference>
<dbReference type="CDD" id="cd06223">
    <property type="entry name" value="PRTases_typeI"/>
    <property type="match status" value="1"/>
</dbReference>
<evidence type="ECO:0000256" key="6">
    <source>
        <dbReference type="ARBA" id="ARBA00022490"/>
    </source>
</evidence>
<comment type="subcellular location">
    <subcellularLocation>
        <location evidence="2">Cytoplasm</location>
    </subcellularLocation>
</comment>
<dbReference type="Pfam" id="PF00156">
    <property type="entry name" value="Pribosyltran"/>
    <property type="match status" value="1"/>
</dbReference>
<keyword evidence="8" id="KW-0808">Transferase</keyword>
<evidence type="ECO:0000256" key="9">
    <source>
        <dbReference type="ARBA" id="ARBA00022726"/>
    </source>
</evidence>
<gene>
    <name evidence="11" type="ORF">HPG69_000018</name>
</gene>
<dbReference type="InterPro" id="IPR000836">
    <property type="entry name" value="PRTase_dom"/>
</dbReference>
<keyword evidence="7" id="KW-0328">Glycosyltransferase</keyword>
<evidence type="ECO:0000259" key="10">
    <source>
        <dbReference type="Pfam" id="PF00156"/>
    </source>
</evidence>
<dbReference type="GO" id="GO:0003999">
    <property type="term" value="F:adenine phosphoribosyltransferase activity"/>
    <property type="evidence" value="ECO:0007669"/>
    <property type="project" value="UniProtKB-EC"/>
</dbReference>
<evidence type="ECO:0000256" key="1">
    <source>
        <dbReference type="ARBA" id="ARBA00000868"/>
    </source>
</evidence>
<comment type="catalytic activity">
    <reaction evidence="1">
        <text>AMP + diphosphate = 5-phospho-alpha-D-ribose 1-diphosphate + adenine</text>
        <dbReference type="Rhea" id="RHEA:16609"/>
        <dbReference type="ChEBI" id="CHEBI:16708"/>
        <dbReference type="ChEBI" id="CHEBI:33019"/>
        <dbReference type="ChEBI" id="CHEBI:58017"/>
        <dbReference type="ChEBI" id="CHEBI:456215"/>
        <dbReference type="EC" id="2.4.2.7"/>
    </reaction>
</comment>
<dbReference type="PANTHER" id="PTHR32315:SF3">
    <property type="entry name" value="ADENINE PHOSPHORIBOSYLTRANSFERASE"/>
    <property type="match status" value="1"/>
</dbReference>
<dbReference type="EC" id="2.4.2.7" evidence="5"/>
<evidence type="ECO:0000256" key="7">
    <source>
        <dbReference type="ARBA" id="ARBA00022676"/>
    </source>
</evidence>
<dbReference type="InterPro" id="IPR029057">
    <property type="entry name" value="PRTase-like"/>
</dbReference>
<dbReference type="GO" id="GO:0002055">
    <property type="term" value="F:adenine binding"/>
    <property type="evidence" value="ECO:0007669"/>
    <property type="project" value="TreeGrafter"/>
</dbReference>
<sequence length="156" mass="17128">MAHPGCSRWRRTRGFPALPIPGVLFRDVLPGLEDPDSFRTCISLLANHLRKTHGAKIDSERGVGCVLIRKRAHRVASYTLQNRQAELAIQKDTLEPGQEVVIVDDLLATGGTTCAAAELLGQLQAEALECVSLVELTSLKGREKLRAVPFSLLQYE</sequence>
<dbReference type="GO" id="GO:0044209">
    <property type="term" value="P:AMP salvage"/>
    <property type="evidence" value="ECO:0007669"/>
    <property type="project" value="TreeGrafter"/>
</dbReference>
<feature type="domain" description="Phosphoribosyltransferase" evidence="10">
    <location>
        <begin position="46"/>
        <end position="143"/>
    </location>
</feature>
<dbReference type="Gene3D" id="3.40.50.2020">
    <property type="match status" value="1"/>
</dbReference>
<dbReference type="InterPro" id="IPR050054">
    <property type="entry name" value="UPRTase/APRTase"/>
</dbReference>
<name>A0A7J7ENA9_DICBM</name>
<evidence type="ECO:0000256" key="2">
    <source>
        <dbReference type="ARBA" id="ARBA00004496"/>
    </source>
</evidence>
<dbReference type="SUPFAM" id="SSF53271">
    <property type="entry name" value="PRTase-like"/>
    <property type="match status" value="1"/>
</dbReference>
<evidence type="ECO:0000256" key="3">
    <source>
        <dbReference type="ARBA" id="ARBA00004659"/>
    </source>
</evidence>
<keyword evidence="6" id="KW-0963">Cytoplasm</keyword>
<evidence type="ECO:0000256" key="5">
    <source>
        <dbReference type="ARBA" id="ARBA00011893"/>
    </source>
</evidence>
<dbReference type="Proteomes" id="UP000551758">
    <property type="component" value="Unassembled WGS sequence"/>
</dbReference>
<dbReference type="GO" id="GO:0006168">
    <property type="term" value="P:adenine salvage"/>
    <property type="evidence" value="ECO:0007669"/>
    <property type="project" value="TreeGrafter"/>
</dbReference>
<evidence type="ECO:0000256" key="4">
    <source>
        <dbReference type="ARBA" id="ARBA00008391"/>
    </source>
</evidence>
<reference evidence="11 12" key="1">
    <citation type="journal article" date="2020" name="Mol. Biol. Evol.">
        <title>Interspecific Gene Flow and the Evolution of Specialization in Black and White Rhinoceros.</title>
        <authorList>
            <person name="Moodley Y."/>
            <person name="Westbury M.V."/>
            <person name="Russo I.M."/>
            <person name="Gopalakrishnan S."/>
            <person name="Rakotoarivelo A."/>
            <person name="Olsen R.A."/>
            <person name="Prost S."/>
            <person name="Tunstall T."/>
            <person name="Ryder O.A."/>
            <person name="Dalen L."/>
            <person name="Bruford M.W."/>
        </authorList>
    </citation>
    <scope>NUCLEOTIDE SEQUENCE [LARGE SCALE GENOMIC DNA]</scope>
    <source>
        <strain evidence="11">SBR-YM</strain>
        <tissue evidence="11">Skin</tissue>
    </source>
</reference>
<dbReference type="EMBL" id="JACDTQ010002596">
    <property type="protein sequence ID" value="KAF5917249.1"/>
    <property type="molecule type" value="Genomic_DNA"/>
</dbReference>
<evidence type="ECO:0000256" key="8">
    <source>
        <dbReference type="ARBA" id="ARBA00022679"/>
    </source>
</evidence>
<evidence type="ECO:0000313" key="11">
    <source>
        <dbReference type="EMBL" id="KAF5917249.1"/>
    </source>
</evidence>
<keyword evidence="12" id="KW-1185">Reference proteome</keyword>
<comment type="pathway">
    <text evidence="3">Purine metabolism; AMP biosynthesis via salvage pathway; AMP from adenine: step 1/1.</text>
</comment>
<organism evidence="11 12">
    <name type="scientific">Diceros bicornis minor</name>
    <name type="common">South-central black rhinoceros</name>
    <dbReference type="NCBI Taxonomy" id="77932"/>
    <lineage>
        <taxon>Eukaryota</taxon>
        <taxon>Metazoa</taxon>
        <taxon>Chordata</taxon>
        <taxon>Craniata</taxon>
        <taxon>Vertebrata</taxon>
        <taxon>Euteleostomi</taxon>
        <taxon>Mammalia</taxon>
        <taxon>Eutheria</taxon>
        <taxon>Laurasiatheria</taxon>
        <taxon>Perissodactyla</taxon>
        <taxon>Rhinocerotidae</taxon>
        <taxon>Diceros</taxon>
    </lineage>
</organism>
<comment type="caution">
    <text evidence="11">The sequence shown here is derived from an EMBL/GenBank/DDBJ whole genome shotgun (WGS) entry which is preliminary data.</text>
</comment>
<evidence type="ECO:0000313" key="12">
    <source>
        <dbReference type="Proteomes" id="UP000551758"/>
    </source>
</evidence>
<proteinExistence type="inferred from homology"/>
<dbReference type="AlphaFoldDB" id="A0A7J7ENA9"/>
<keyword evidence="9" id="KW-0660">Purine salvage</keyword>